<protein>
    <recommendedName>
        <fullName evidence="5">Glycosyltransferase RgtA/B/C/D-like domain-containing protein</fullName>
    </recommendedName>
</protein>
<feature type="transmembrane region" description="Helical" evidence="2">
    <location>
        <begin position="356"/>
        <end position="378"/>
    </location>
</feature>
<evidence type="ECO:0000256" key="1">
    <source>
        <dbReference type="SAM" id="MobiDB-lite"/>
    </source>
</evidence>
<dbReference type="EMBL" id="CP089982">
    <property type="protein sequence ID" value="WXA93762.1"/>
    <property type="molecule type" value="Genomic_DNA"/>
</dbReference>
<feature type="transmembrane region" description="Helical" evidence="2">
    <location>
        <begin position="160"/>
        <end position="178"/>
    </location>
</feature>
<gene>
    <name evidence="3" type="ORF">LZC95_45830</name>
</gene>
<accession>A0ABZ2K4Y8</accession>
<evidence type="ECO:0000256" key="2">
    <source>
        <dbReference type="SAM" id="Phobius"/>
    </source>
</evidence>
<dbReference type="RefSeq" id="WP_394844361.1">
    <property type="nucleotide sequence ID" value="NZ_CP089982.1"/>
</dbReference>
<evidence type="ECO:0000313" key="3">
    <source>
        <dbReference type="EMBL" id="WXA93762.1"/>
    </source>
</evidence>
<keyword evidence="2" id="KW-0472">Membrane</keyword>
<proteinExistence type="predicted"/>
<feature type="region of interest" description="Disordered" evidence="1">
    <location>
        <begin position="527"/>
        <end position="551"/>
    </location>
</feature>
<feature type="transmembrane region" description="Helical" evidence="2">
    <location>
        <begin position="130"/>
        <end position="148"/>
    </location>
</feature>
<sequence length="604" mass="66983">MPSPRTKRATRLFFVLLAVIYTCVFPYMAWVNNPNENARTYMTMALVEDHTFQADRIVERQGWTNDMATVPSPVPNEPPHHYSVKAPAISYAGIPVYWAFTKIAPLFGHPVPTRGSPAEERAFWLRASTFTLRLFVVQIPAFIFLVFFERYLRHISKDSIYRLSAVAAVGLGTNYLAYSLMYVSHALCGAAAFTSFAITEMERARSSSSRERRTSRAFLAGFFAGLTTLFEYHAFPVSCLLGLYALSAFWRPTRLLALIAGGSIDVALLMLFQWRAFGSPFTPGHRMVDDPGLAQKHHQGLYGIAAPDWDAFKDLSLSHAFGFFGTSPFMWLGLLAIPFGLLVVHGTKHFRWHRRLSTFVWMFTMLVFFLTASAAAVWRGGWTIGPRLLGAAPAFFAYGAVTALEAIAPHGWRRTVARGVAVGLALASAITIGLVALVYNTLPESVTRPLVQIALPFLRAGFVPYHVGHLLGLEGPNVFVVVLGIGFAGPLLLILLWRASDTLRAYLVRLGITVAVAFIGLQGALSAPSSDEGGDGAHDTRNMSQSWEPKGNDRIAHAREEADRYGPRGPCLWYQLADLERIVRWDREAAHDEKRATEPRSNCR</sequence>
<feature type="transmembrane region" description="Helical" evidence="2">
    <location>
        <begin position="390"/>
        <end position="408"/>
    </location>
</feature>
<keyword evidence="2" id="KW-1133">Transmembrane helix</keyword>
<feature type="transmembrane region" description="Helical" evidence="2">
    <location>
        <begin position="320"/>
        <end position="344"/>
    </location>
</feature>
<feature type="transmembrane region" description="Helical" evidence="2">
    <location>
        <begin position="420"/>
        <end position="439"/>
    </location>
</feature>
<feature type="transmembrane region" description="Helical" evidence="2">
    <location>
        <begin position="506"/>
        <end position="525"/>
    </location>
</feature>
<organism evidence="3 4">
    <name type="scientific">Pendulispora brunnea</name>
    <dbReference type="NCBI Taxonomy" id="2905690"/>
    <lineage>
        <taxon>Bacteria</taxon>
        <taxon>Pseudomonadati</taxon>
        <taxon>Myxococcota</taxon>
        <taxon>Myxococcia</taxon>
        <taxon>Myxococcales</taxon>
        <taxon>Sorangiineae</taxon>
        <taxon>Pendulisporaceae</taxon>
        <taxon>Pendulispora</taxon>
    </lineage>
</organism>
<feature type="transmembrane region" description="Helical" evidence="2">
    <location>
        <begin position="217"/>
        <end position="243"/>
    </location>
</feature>
<feature type="transmembrane region" description="Helical" evidence="2">
    <location>
        <begin position="12"/>
        <end position="30"/>
    </location>
</feature>
<keyword evidence="4" id="KW-1185">Reference proteome</keyword>
<dbReference type="Proteomes" id="UP001379533">
    <property type="component" value="Chromosome"/>
</dbReference>
<name>A0ABZ2K4Y8_9BACT</name>
<feature type="transmembrane region" description="Helical" evidence="2">
    <location>
        <begin position="255"/>
        <end position="274"/>
    </location>
</feature>
<keyword evidence="2" id="KW-0812">Transmembrane</keyword>
<reference evidence="3 4" key="1">
    <citation type="submission" date="2021-12" db="EMBL/GenBank/DDBJ databases">
        <title>Discovery of the Pendulisporaceae a myxobacterial family with distinct sporulation behavior and unique specialized metabolism.</title>
        <authorList>
            <person name="Garcia R."/>
            <person name="Popoff A."/>
            <person name="Bader C.D."/>
            <person name="Loehr J."/>
            <person name="Walesch S."/>
            <person name="Walt C."/>
            <person name="Boldt J."/>
            <person name="Bunk B."/>
            <person name="Haeckl F.J.F.P.J."/>
            <person name="Gunesch A.P."/>
            <person name="Birkelbach J."/>
            <person name="Nuebel U."/>
            <person name="Pietschmann T."/>
            <person name="Bach T."/>
            <person name="Mueller R."/>
        </authorList>
    </citation>
    <scope>NUCLEOTIDE SEQUENCE [LARGE SCALE GENOMIC DNA]</scope>
    <source>
        <strain evidence="3 4">MSr12523</strain>
    </source>
</reference>
<feature type="transmembrane region" description="Helical" evidence="2">
    <location>
        <begin position="478"/>
        <end position="499"/>
    </location>
</feature>
<evidence type="ECO:0008006" key="5">
    <source>
        <dbReference type="Google" id="ProtNLM"/>
    </source>
</evidence>
<evidence type="ECO:0000313" key="4">
    <source>
        <dbReference type="Proteomes" id="UP001379533"/>
    </source>
</evidence>